<dbReference type="EMBL" id="MU003694">
    <property type="protein sequence ID" value="KAF2815283.1"/>
    <property type="molecule type" value="Genomic_DNA"/>
</dbReference>
<reference evidence="4" key="3">
    <citation type="submission" date="2025-04" db="UniProtKB">
        <authorList>
            <consortium name="RefSeq"/>
        </authorList>
    </citation>
    <scope>IDENTIFICATION</scope>
    <source>
        <strain evidence="4">CBS 304.34</strain>
    </source>
</reference>
<protein>
    <submittedName>
        <fullName evidence="2 4">Uncharacterized protein</fullName>
    </submittedName>
</protein>
<evidence type="ECO:0000313" key="2">
    <source>
        <dbReference type="EMBL" id="KAF2815283.1"/>
    </source>
</evidence>
<organism evidence="2">
    <name type="scientific">Mytilinidion resinicola</name>
    <dbReference type="NCBI Taxonomy" id="574789"/>
    <lineage>
        <taxon>Eukaryota</taxon>
        <taxon>Fungi</taxon>
        <taxon>Dikarya</taxon>
        <taxon>Ascomycota</taxon>
        <taxon>Pezizomycotina</taxon>
        <taxon>Dothideomycetes</taxon>
        <taxon>Pleosporomycetidae</taxon>
        <taxon>Mytilinidiales</taxon>
        <taxon>Mytilinidiaceae</taxon>
        <taxon>Mytilinidion</taxon>
    </lineage>
</organism>
<feature type="chain" id="PRO_5044629560" evidence="1">
    <location>
        <begin position="22"/>
        <end position="160"/>
    </location>
</feature>
<dbReference type="AlphaFoldDB" id="A0A6A6Z3Q6"/>
<feature type="non-terminal residue" evidence="2">
    <location>
        <position position="160"/>
    </location>
</feature>
<accession>A0A6A6Z3Q6</accession>
<dbReference type="GeneID" id="54459999"/>
<gene>
    <name evidence="2 4" type="ORF">BDZ99DRAFT_459196</name>
</gene>
<name>A0A6A6Z3Q6_9PEZI</name>
<dbReference type="Proteomes" id="UP000504636">
    <property type="component" value="Unplaced"/>
</dbReference>
<evidence type="ECO:0000256" key="1">
    <source>
        <dbReference type="SAM" id="SignalP"/>
    </source>
</evidence>
<feature type="signal peptide" evidence="1">
    <location>
        <begin position="1"/>
        <end position="21"/>
    </location>
</feature>
<reference evidence="4" key="2">
    <citation type="submission" date="2020-04" db="EMBL/GenBank/DDBJ databases">
        <authorList>
            <consortium name="NCBI Genome Project"/>
        </authorList>
    </citation>
    <scope>NUCLEOTIDE SEQUENCE</scope>
    <source>
        <strain evidence="4">CBS 304.34</strain>
    </source>
</reference>
<keyword evidence="1" id="KW-0732">Signal</keyword>
<reference evidence="2 4" key="1">
    <citation type="journal article" date="2020" name="Stud. Mycol.">
        <title>101 Dothideomycetes genomes: a test case for predicting lifestyles and emergence of pathogens.</title>
        <authorList>
            <person name="Haridas S."/>
            <person name="Albert R."/>
            <person name="Binder M."/>
            <person name="Bloem J."/>
            <person name="Labutti K."/>
            <person name="Salamov A."/>
            <person name="Andreopoulos B."/>
            <person name="Baker S."/>
            <person name="Barry K."/>
            <person name="Bills G."/>
            <person name="Bluhm B."/>
            <person name="Cannon C."/>
            <person name="Castanera R."/>
            <person name="Culley D."/>
            <person name="Daum C."/>
            <person name="Ezra D."/>
            <person name="Gonzalez J."/>
            <person name="Henrissat B."/>
            <person name="Kuo A."/>
            <person name="Liang C."/>
            <person name="Lipzen A."/>
            <person name="Lutzoni F."/>
            <person name="Magnuson J."/>
            <person name="Mondo S."/>
            <person name="Nolan M."/>
            <person name="Ohm R."/>
            <person name="Pangilinan J."/>
            <person name="Park H.-J."/>
            <person name="Ramirez L."/>
            <person name="Alfaro M."/>
            <person name="Sun H."/>
            <person name="Tritt A."/>
            <person name="Yoshinaga Y."/>
            <person name="Zwiers L.-H."/>
            <person name="Turgeon B."/>
            <person name="Goodwin S."/>
            <person name="Spatafora J."/>
            <person name="Crous P."/>
            <person name="Grigoriev I."/>
        </authorList>
    </citation>
    <scope>NUCLEOTIDE SEQUENCE</scope>
    <source>
        <strain evidence="2 4">CBS 304.34</strain>
    </source>
</reference>
<keyword evidence="3" id="KW-1185">Reference proteome</keyword>
<dbReference type="RefSeq" id="XP_033582247.1">
    <property type="nucleotide sequence ID" value="XM_033719106.1"/>
</dbReference>
<evidence type="ECO:0000313" key="3">
    <source>
        <dbReference type="Proteomes" id="UP000504636"/>
    </source>
</evidence>
<sequence length="160" mass="17803">MIVLSIVFCCLPAMIVIGASATENLSNAFTDAEKAQRKDDFKASSIHSHSDHIARLTLLRIGLKIREERGERGERGLDEFAREYFLRRSMLASVYQTMDQIHTLLINSDIIPPPGAEHDPELQDLYPNSSENSDKQALIKALVLAGLQENVAATQGKRDL</sequence>
<proteinExistence type="predicted"/>
<evidence type="ECO:0000313" key="4">
    <source>
        <dbReference type="RefSeq" id="XP_033582247.1"/>
    </source>
</evidence>